<evidence type="ECO:0000313" key="3">
    <source>
        <dbReference type="Proteomes" id="UP000436181"/>
    </source>
</evidence>
<name>A0ABQ6VFI4_9CORY</name>
<feature type="transmembrane region" description="Helical" evidence="1">
    <location>
        <begin position="88"/>
        <end position="110"/>
    </location>
</feature>
<feature type="transmembrane region" description="Helical" evidence="1">
    <location>
        <begin position="122"/>
        <end position="139"/>
    </location>
</feature>
<dbReference type="EMBL" id="WBZJ01000001">
    <property type="protein sequence ID" value="KAB3523170.1"/>
    <property type="molecule type" value="Genomic_DNA"/>
</dbReference>
<sequence length="161" mass="17793">MHKDTSEPHWGDPTRSQARRDVTRKETIMGLSWLSVGILFGLFVEILYVGSRITVGGTGIPVPWTILFAFFFNRSISRIAKLWTDNPLVAAIPFLLWTFGFIALTAWPTVGITGDQLVPQTVWSILVFIAGLAGGAWPLRPRFPDLGTPQPTAATVRQTSK</sequence>
<keyword evidence="1" id="KW-1133">Transmembrane helix</keyword>
<dbReference type="Proteomes" id="UP000436181">
    <property type="component" value="Unassembled WGS sequence"/>
</dbReference>
<proteinExistence type="predicted"/>
<dbReference type="RefSeq" id="WP_151841853.1">
    <property type="nucleotide sequence ID" value="NZ_WBZJ01000001.1"/>
</dbReference>
<evidence type="ECO:0000313" key="2">
    <source>
        <dbReference type="EMBL" id="KAB3523170.1"/>
    </source>
</evidence>
<comment type="caution">
    <text evidence="2">The sequence shown here is derived from an EMBL/GenBank/DDBJ whole genome shotgun (WGS) entry which is preliminary data.</text>
</comment>
<gene>
    <name evidence="2" type="ORF">F8377_03215</name>
</gene>
<keyword evidence="1" id="KW-0812">Transmembrane</keyword>
<keyword evidence="1" id="KW-0472">Membrane</keyword>
<evidence type="ECO:0000256" key="1">
    <source>
        <dbReference type="SAM" id="Phobius"/>
    </source>
</evidence>
<protein>
    <recommendedName>
        <fullName evidence="4">SPW repeat-containing protein</fullName>
    </recommendedName>
</protein>
<accession>A0ABQ6VFI4</accession>
<feature type="transmembrane region" description="Helical" evidence="1">
    <location>
        <begin position="28"/>
        <end position="49"/>
    </location>
</feature>
<feature type="transmembrane region" description="Helical" evidence="1">
    <location>
        <begin position="55"/>
        <end position="76"/>
    </location>
</feature>
<keyword evidence="3" id="KW-1185">Reference proteome</keyword>
<evidence type="ECO:0008006" key="4">
    <source>
        <dbReference type="Google" id="ProtNLM"/>
    </source>
</evidence>
<reference evidence="2 3" key="1">
    <citation type="submission" date="2019-10" db="EMBL/GenBank/DDBJ databases">
        <title>Corynebacterium sp novel species isolated from the respiratory tract of Marmot.</title>
        <authorList>
            <person name="Zhang G."/>
        </authorList>
    </citation>
    <scope>NUCLEOTIDE SEQUENCE [LARGE SCALE GENOMIC DNA]</scope>
    <source>
        <strain evidence="2 3">336</strain>
    </source>
</reference>
<organism evidence="2 3">
    <name type="scientific">Corynebacterium zhongnanshanii</name>
    <dbReference type="NCBI Taxonomy" id="2768834"/>
    <lineage>
        <taxon>Bacteria</taxon>
        <taxon>Bacillati</taxon>
        <taxon>Actinomycetota</taxon>
        <taxon>Actinomycetes</taxon>
        <taxon>Mycobacteriales</taxon>
        <taxon>Corynebacteriaceae</taxon>
        <taxon>Corynebacterium</taxon>
    </lineage>
</organism>